<proteinExistence type="predicted"/>
<name>A0A0K2T9H3_LEPSM</name>
<accession>A0A0K2T9H3</accession>
<evidence type="ECO:0000313" key="1">
    <source>
        <dbReference type="EMBL" id="CDW22435.1"/>
    </source>
</evidence>
<sequence>MVVKEFEIGNMDSKLYLYMAVFVWKDNKVKYLARKSFKCIPSFNARR</sequence>
<dbReference type="EMBL" id="HACA01005074">
    <property type="protein sequence ID" value="CDW22435.1"/>
    <property type="molecule type" value="Transcribed_RNA"/>
</dbReference>
<dbReference type="AlphaFoldDB" id="A0A0K2T9H3"/>
<organism evidence="1">
    <name type="scientific">Lepeophtheirus salmonis</name>
    <name type="common">Salmon louse</name>
    <name type="synonym">Caligus salmonis</name>
    <dbReference type="NCBI Taxonomy" id="72036"/>
    <lineage>
        <taxon>Eukaryota</taxon>
        <taxon>Metazoa</taxon>
        <taxon>Ecdysozoa</taxon>
        <taxon>Arthropoda</taxon>
        <taxon>Crustacea</taxon>
        <taxon>Multicrustacea</taxon>
        <taxon>Hexanauplia</taxon>
        <taxon>Copepoda</taxon>
        <taxon>Siphonostomatoida</taxon>
        <taxon>Caligidae</taxon>
        <taxon>Lepeophtheirus</taxon>
    </lineage>
</organism>
<protein>
    <submittedName>
        <fullName evidence="1">Uncharacterized protein</fullName>
    </submittedName>
</protein>
<reference evidence="1" key="1">
    <citation type="submission" date="2014-05" db="EMBL/GenBank/DDBJ databases">
        <authorList>
            <person name="Chronopoulou M."/>
        </authorList>
    </citation>
    <scope>NUCLEOTIDE SEQUENCE</scope>
    <source>
        <tissue evidence="1">Whole organism</tissue>
    </source>
</reference>